<dbReference type="EMBL" id="CAJNOI010000018">
    <property type="protein sequence ID" value="CAF0822455.1"/>
    <property type="molecule type" value="Genomic_DNA"/>
</dbReference>
<evidence type="ECO:0000256" key="4">
    <source>
        <dbReference type="SAM" id="SignalP"/>
    </source>
</evidence>
<dbReference type="GO" id="GO:0004867">
    <property type="term" value="F:serine-type endopeptidase inhibitor activity"/>
    <property type="evidence" value="ECO:0007669"/>
    <property type="project" value="UniProtKB-KW"/>
</dbReference>
<feature type="domain" description="BPTI/Kunitz inhibitor" evidence="5">
    <location>
        <begin position="359"/>
        <end position="409"/>
    </location>
</feature>
<dbReference type="SMART" id="SM00131">
    <property type="entry name" value="KU"/>
    <property type="match status" value="2"/>
</dbReference>
<dbReference type="Proteomes" id="UP000663832">
    <property type="component" value="Unassembled WGS sequence"/>
</dbReference>
<dbReference type="FunFam" id="4.10.410.10:FF:000021">
    <property type="entry name" value="Serine protease inhibitor, putative"/>
    <property type="match status" value="1"/>
</dbReference>
<evidence type="ECO:0000313" key="10">
    <source>
        <dbReference type="Proteomes" id="UP000663877"/>
    </source>
</evidence>
<keyword evidence="4" id="KW-0732">Signal</keyword>
<evidence type="ECO:0000256" key="1">
    <source>
        <dbReference type="ARBA" id="ARBA00022690"/>
    </source>
</evidence>
<keyword evidence="2" id="KW-0722">Serine protease inhibitor</keyword>
<keyword evidence="1" id="KW-0646">Protease inhibitor</keyword>
<name>A0A813U8S4_9BILA</name>
<evidence type="ECO:0000259" key="5">
    <source>
        <dbReference type="PROSITE" id="PS50279"/>
    </source>
</evidence>
<dbReference type="PANTHER" id="PTHR10083">
    <property type="entry name" value="KUNITZ-TYPE PROTEASE INHIBITOR-RELATED"/>
    <property type="match status" value="1"/>
</dbReference>
<dbReference type="Pfam" id="PF09619">
    <property type="entry name" value="YscW"/>
    <property type="match status" value="1"/>
</dbReference>
<feature type="domain" description="Antistasin-like" evidence="6">
    <location>
        <begin position="32"/>
        <end position="61"/>
    </location>
</feature>
<dbReference type="Gene3D" id="4.10.410.10">
    <property type="entry name" value="Pancreatic trypsin inhibitor Kunitz domain"/>
    <property type="match status" value="2"/>
</dbReference>
<proteinExistence type="predicted"/>
<evidence type="ECO:0000256" key="2">
    <source>
        <dbReference type="ARBA" id="ARBA00022900"/>
    </source>
</evidence>
<dbReference type="InterPro" id="IPR036880">
    <property type="entry name" value="Kunitz_BPTI_sf"/>
</dbReference>
<dbReference type="InterPro" id="IPR002223">
    <property type="entry name" value="Kunitz_BPTI"/>
</dbReference>
<keyword evidence="3" id="KW-1015">Disulfide bond</keyword>
<organism evidence="7 10">
    <name type="scientific">Adineta steineri</name>
    <dbReference type="NCBI Taxonomy" id="433720"/>
    <lineage>
        <taxon>Eukaryota</taxon>
        <taxon>Metazoa</taxon>
        <taxon>Spiralia</taxon>
        <taxon>Gnathifera</taxon>
        <taxon>Rotifera</taxon>
        <taxon>Eurotatoria</taxon>
        <taxon>Bdelloidea</taxon>
        <taxon>Adinetida</taxon>
        <taxon>Adinetidae</taxon>
        <taxon>Adineta</taxon>
    </lineage>
</organism>
<dbReference type="PROSITE" id="PS51252">
    <property type="entry name" value="ANTISTASIN"/>
    <property type="match status" value="1"/>
</dbReference>
<evidence type="ECO:0000256" key="3">
    <source>
        <dbReference type="ARBA" id="ARBA00023157"/>
    </source>
</evidence>
<dbReference type="Pfam" id="PF02822">
    <property type="entry name" value="Antistasin"/>
    <property type="match status" value="1"/>
</dbReference>
<dbReference type="OrthoDB" id="4473401at2759"/>
<gene>
    <name evidence="7" type="ORF">BJG266_LOCUS6339</name>
    <name evidence="8" type="ORF">QVE165_LOCUS27722</name>
</gene>
<dbReference type="SUPFAM" id="SSF57262">
    <property type="entry name" value="Leech antihemostatic proteins"/>
    <property type="match status" value="1"/>
</dbReference>
<feature type="chain" id="PRO_5036223119" evidence="4">
    <location>
        <begin position="21"/>
        <end position="411"/>
    </location>
</feature>
<comment type="caution">
    <text evidence="7">The sequence shown here is derived from an EMBL/GenBank/DDBJ whole genome shotgun (WGS) entry which is preliminary data.</text>
</comment>
<dbReference type="GO" id="GO:0005615">
    <property type="term" value="C:extracellular space"/>
    <property type="evidence" value="ECO:0007669"/>
    <property type="project" value="TreeGrafter"/>
</dbReference>
<keyword evidence="9" id="KW-1185">Reference proteome</keyword>
<reference evidence="7" key="1">
    <citation type="submission" date="2021-02" db="EMBL/GenBank/DDBJ databases">
        <authorList>
            <person name="Nowell W R."/>
        </authorList>
    </citation>
    <scope>NUCLEOTIDE SEQUENCE</scope>
</reference>
<dbReference type="EMBL" id="CAJNOM010000212">
    <property type="protein sequence ID" value="CAF1236389.1"/>
    <property type="molecule type" value="Genomic_DNA"/>
</dbReference>
<dbReference type="PRINTS" id="PR00759">
    <property type="entry name" value="BASICPTASE"/>
</dbReference>
<dbReference type="InterPro" id="IPR011061">
    <property type="entry name" value="Hirudin/antistatin"/>
</dbReference>
<dbReference type="InterPro" id="IPR050098">
    <property type="entry name" value="TFPI/VKTCI-like"/>
</dbReference>
<dbReference type="CDD" id="cd00109">
    <property type="entry name" value="Kunitz-type"/>
    <property type="match status" value="2"/>
</dbReference>
<sequence length="411" mass="44317">MVHLFSLAVITLAFIYAIESAVVKAPVAARACSPVKCPGGKTKTCPYGYQKSKDGCDICKCNDPCNPQGKAKLCGPKERCHVEKKADGTFGTRCDAAKPKKEGKGDKKGGDKSKVDCTAPAVTGMCRAAHKRFHYNSATKACQEFNYGGCGGSSAEKFITGKITHVDSNHIDKNSKIEVTLRDTSLMDTAAKLIATTTISDATTFPVSYKLKYNPSEIKDGHTYSVSARINGPDHQLHFINDVNTRVNFADSSSSPMVDIAVIRVGGSASSTKASDQKVCAPVKCSGTTKTCPYGYQKLDGCEICKCNDPCNPPGKPILCGSKQRCFVDKKPDGSFGTRCDTVSSKRDKQRKMVAKIFCSQPRKSGPCKAHLPRFYYNSVTKSCLSFVYGGCQGNKNNFPTKVDCEKACRA</sequence>
<dbReference type="InterPro" id="IPR039366">
    <property type="entry name" value="Pilotin"/>
</dbReference>
<dbReference type="SUPFAM" id="SSF57362">
    <property type="entry name" value="BPTI-like"/>
    <property type="match status" value="2"/>
</dbReference>
<dbReference type="Proteomes" id="UP000663877">
    <property type="component" value="Unassembled WGS sequence"/>
</dbReference>
<dbReference type="PROSITE" id="PS00280">
    <property type="entry name" value="BPTI_KUNITZ_1"/>
    <property type="match status" value="1"/>
</dbReference>
<evidence type="ECO:0000259" key="6">
    <source>
        <dbReference type="PROSITE" id="PS51252"/>
    </source>
</evidence>
<dbReference type="PROSITE" id="PS50279">
    <property type="entry name" value="BPTI_KUNITZ_2"/>
    <property type="match status" value="2"/>
</dbReference>
<evidence type="ECO:0000313" key="9">
    <source>
        <dbReference type="Proteomes" id="UP000663832"/>
    </source>
</evidence>
<dbReference type="PANTHER" id="PTHR10083:SF374">
    <property type="entry name" value="BPTI_KUNITZ INHIBITOR DOMAIN-CONTAINING PROTEIN"/>
    <property type="match status" value="1"/>
</dbReference>
<dbReference type="AlphaFoldDB" id="A0A813U8S4"/>
<dbReference type="InterPro" id="IPR004094">
    <property type="entry name" value="Antistasin-like"/>
</dbReference>
<evidence type="ECO:0000313" key="7">
    <source>
        <dbReference type="EMBL" id="CAF0822455.1"/>
    </source>
</evidence>
<dbReference type="Gene3D" id="2.10.22.10">
    <property type="entry name" value="Antistasin, domain 1"/>
    <property type="match status" value="2"/>
</dbReference>
<dbReference type="InterPro" id="IPR020901">
    <property type="entry name" value="Prtase_inh_Kunz-CS"/>
</dbReference>
<feature type="domain" description="BPTI/Kunitz inhibitor" evidence="5">
    <location>
        <begin position="117"/>
        <end position="160"/>
    </location>
</feature>
<feature type="signal peptide" evidence="4">
    <location>
        <begin position="1"/>
        <end position="20"/>
    </location>
</feature>
<evidence type="ECO:0000313" key="8">
    <source>
        <dbReference type="EMBL" id="CAF1236389.1"/>
    </source>
</evidence>
<accession>A0A813U8S4</accession>
<protein>
    <submittedName>
        <fullName evidence="7">Uncharacterized protein</fullName>
    </submittedName>
</protein>
<dbReference type="Pfam" id="PF00014">
    <property type="entry name" value="Kunitz_BPTI"/>
    <property type="match status" value="2"/>
</dbReference>